<proteinExistence type="predicted"/>
<sequence length="132" mass="14575">MVPDKAGDMRANAVICYACGPVGTDAPCRYPAHRRALLVVLGLAADLGISRGSLREWVLRARARRGEEPVRPTTGSDAPRRRPPATADDEAAERIAQLEERVRKLEASEKKLTTERDILRKAAKYCAGKTHW</sequence>
<evidence type="ECO:0000313" key="2">
    <source>
        <dbReference type="EMBL" id="GIH88851.1"/>
    </source>
</evidence>
<dbReference type="OrthoDB" id="3257291at2"/>
<dbReference type="AlphaFoldDB" id="A0A8J3SA84"/>
<feature type="region of interest" description="Disordered" evidence="1">
    <location>
        <begin position="62"/>
        <end position="93"/>
    </location>
</feature>
<reference evidence="2" key="1">
    <citation type="submission" date="2021-01" db="EMBL/GenBank/DDBJ databases">
        <title>Whole genome shotgun sequence of Planobispora rosea NBRC 15558.</title>
        <authorList>
            <person name="Komaki H."/>
            <person name="Tamura T."/>
        </authorList>
    </citation>
    <scope>NUCLEOTIDE SEQUENCE</scope>
    <source>
        <strain evidence="2">NBRC 15558</strain>
    </source>
</reference>
<protein>
    <recommendedName>
        <fullName evidence="4">Transposase</fullName>
    </recommendedName>
</protein>
<evidence type="ECO:0008006" key="4">
    <source>
        <dbReference type="Google" id="ProtNLM"/>
    </source>
</evidence>
<evidence type="ECO:0000256" key="1">
    <source>
        <dbReference type="SAM" id="MobiDB-lite"/>
    </source>
</evidence>
<dbReference type="InterPro" id="IPR009057">
    <property type="entry name" value="Homeodomain-like_sf"/>
</dbReference>
<gene>
    <name evidence="2" type="ORF">Pro02_72590</name>
</gene>
<dbReference type="RefSeq" id="WP_141703887.1">
    <property type="nucleotide sequence ID" value="NZ_BMQP01000062.1"/>
</dbReference>
<dbReference type="EMBL" id="BOOI01000092">
    <property type="protein sequence ID" value="GIH88851.1"/>
    <property type="molecule type" value="Genomic_DNA"/>
</dbReference>
<keyword evidence="3" id="KW-1185">Reference proteome</keyword>
<dbReference type="Gene3D" id="1.10.10.60">
    <property type="entry name" value="Homeodomain-like"/>
    <property type="match status" value="1"/>
</dbReference>
<accession>A0A8J3SA84</accession>
<dbReference type="SUPFAM" id="SSF46689">
    <property type="entry name" value="Homeodomain-like"/>
    <property type="match status" value="1"/>
</dbReference>
<comment type="caution">
    <text evidence="2">The sequence shown here is derived from an EMBL/GenBank/DDBJ whole genome shotgun (WGS) entry which is preliminary data.</text>
</comment>
<organism evidence="2 3">
    <name type="scientific">Planobispora rosea</name>
    <dbReference type="NCBI Taxonomy" id="35762"/>
    <lineage>
        <taxon>Bacteria</taxon>
        <taxon>Bacillati</taxon>
        <taxon>Actinomycetota</taxon>
        <taxon>Actinomycetes</taxon>
        <taxon>Streptosporangiales</taxon>
        <taxon>Streptosporangiaceae</taxon>
        <taxon>Planobispora</taxon>
    </lineage>
</organism>
<evidence type="ECO:0000313" key="3">
    <source>
        <dbReference type="Proteomes" id="UP000655044"/>
    </source>
</evidence>
<name>A0A8J3SA84_PLARO</name>
<dbReference type="Proteomes" id="UP000655044">
    <property type="component" value="Unassembled WGS sequence"/>
</dbReference>